<feature type="compositionally biased region" description="Polar residues" evidence="1">
    <location>
        <begin position="18"/>
        <end position="35"/>
    </location>
</feature>
<evidence type="ECO:0000313" key="4">
    <source>
        <dbReference type="Proteomes" id="UP000005240"/>
    </source>
</evidence>
<dbReference type="Proteomes" id="UP000005240">
    <property type="component" value="Unassembled WGS sequence"/>
</dbReference>
<keyword evidence="4" id="KW-1185">Reference proteome</keyword>
<name>A0A180GZD5_PUCT1</name>
<dbReference type="EMBL" id="ADAS02000008">
    <property type="protein sequence ID" value="OAV98185.1"/>
    <property type="molecule type" value="Genomic_DNA"/>
</dbReference>
<feature type="compositionally biased region" description="Polar residues" evidence="1">
    <location>
        <begin position="45"/>
        <end position="61"/>
    </location>
</feature>
<dbReference type="EnsemblFungi" id="PTTG_25691-t43_1">
    <property type="protein sequence ID" value="PTTG_25691-t43_1-p1"/>
    <property type="gene ID" value="PTTG_25691"/>
</dbReference>
<organism evidence="2">
    <name type="scientific">Puccinia triticina (isolate 1-1 / race 1 (BBBD))</name>
    <name type="common">Brown leaf rust fungus</name>
    <dbReference type="NCBI Taxonomy" id="630390"/>
    <lineage>
        <taxon>Eukaryota</taxon>
        <taxon>Fungi</taxon>
        <taxon>Dikarya</taxon>
        <taxon>Basidiomycota</taxon>
        <taxon>Pucciniomycotina</taxon>
        <taxon>Pucciniomycetes</taxon>
        <taxon>Pucciniales</taxon>
        <taxon>Pucciniaceae</taxon>
        <taxon>Puccinia</taxon>
    </lineage>
</organism>
<feature type="region of interest" description="Disordered" evidence="1">
    <location>
        <begin position="18"/>
        <end position="91"/>
    </location>
</feature>
<protein>
    <submittedName>
        <fullName evidence="2 3">Uncharacterized protein</fullName>
    </submittedName>
</protein>
<sequence length="272" mass="31378">MPDASHHQAYQSQLPYASHHQSYQLPYPSHHQSYQPHLPYASPRESYQPQLPAASHQQFYQPQLPDASHRQSYQPLPPDASHHQSYRPQGNNEELELAHAMRASSTDYERNAHRQIEEARRRSLLDQHESSRVHRYQHPRTEEEDLARVLQFSRDQDPERELRNSLRRALNASHDTLRPHEVSGLVTRASASDYEQQTLRQIEEAQQSTSASAAFDPGLEDQMMKEALQMSANEYIDQLQDSTDILKEKKLLSRMATSRKVTIRTGSLADGI</sequence>
<accession>A0A180GZD5</accession>
<dbReference type="AlphaFoldDB" id="A0A180GZD5"/>
<reference evidence="3 4" key="3">
    <citation type="journal article" date="2017" name="G3 (Bethesda)">
        <title>Comparative analysis highlights variable genome content of wheat rusts and divergence of the mating loci.</title>
        <authorList>
            <person name="Cuomo C.A."/>
            <person name="Bakkeren G."/>
            <person name="Khalil H.B."/>
            <person name="Panwar V."/>
            <person name="Joly D."/>
            <person name="Linning R."/>
            <person name="Sakthikumar S."/>
            <person name="Song X."/>
            <person name="Adiconis X."/>
            <person name="Fan L."/>
            <person name="Goldberg J.M."/>
            <person name="Levin J.Z."/>
            <person name="Young S."/>
            <person name="Zeng Q."/>
            <person name="Anikster Y."/>
            <person name="Bruce M."/>
            <person name="Wang M."/>
            <person name="Yin C."/>
            <person name="McCallum B."/>
            <person name="Szabo L.J."/>
            <person name="Hulbert S."/>
            <person name="Chen X."/>
            <person name="Fellers J.P."/>
        </authorList>
    </citation>
    <scope>NUCLEOTIDE SEQUENCE</scope>
    <source>
        <strain evidence="3">isolate 1-1 / race 1 (BBBD)</strain>
        <strain evidence="4">Isolate 1-1 / race 1 (BBBD)</strain>
    </source>
</reference>
<feature type="compositionally biased region" description="Basic and acidic residues" evidence="1">
    <location>
        <begin position="120"/>
        <end position="132"/>
    </location>
</feature>
<proteinExistence type="predicted"/>
<evidence type="ECO:0000313" key="2">
    <source>
        <dbReference type="EMBL" id="OAV98185.1"/>
    </source>
</evidence>
<evidence type="ECO:0000313" key="3">
    <source>
        <dbReference type="EnsemblFungi" id="PTTG_25691-t43_1-p1"/>
    </source>
</evidence>
<reference evidence="2" key="1">
    <citation type="submission" date="2009-11" db="EMBL/GenBank/DDBJ databases">
        <authorList>
            <consortium name="The Broad Institute Genome Sequencing Platform"/>
            <person name="Ward D."/>
            <person name="Feldgarden M."/>
            <person name="Earl A."/>
            <person name="Young S.K."/>
            <person name="Zeng Q."/>
            <person name="Koehrsen M."/>
            <person name="Alvarado L."/>
            <person name="Berlin A."/>
            <person name="Bochicchio J."/>
            <person name="Borenstein D."/>
            <person name="Chapman S.B."/>
            <person name="Chen Z."/>
            <person name="Engels R."/>
            <person name="Freedman E."/>
            <person name="Gellesch M."/>
            <person name="Goldberg J."/>
            <person name="Griggs A."/>
            <person name="Gujja S."/>
            <person name="Heilman E."/>
            <person name="Heiman D."/>
            <person name="Hepburn T."/>
            <person name="Howarth C."/>
            <person name="Jen D."/>
            <person name="Larson L."/>
            <person name="Lewis B."/>
            <person name="Mehta T."/>
            <person name="Park D."/>
            <person name="Pearson M."/>
            <person name="Roberts A."/>
            <person name="Saif S."/>
            <person name="Shea T."/>
            <person name="Shenoy N."/>
            <person name="Sisk P."/>
            <person name="Stolte C."/>
            <person name="Sykes S."/>
            <person name="Thomson T."/>
            <person name="Walk T."/>
            <person name="White J."/>
            <person name="Yandava C."/>
            <person name="Izard J."/>
            <person name="Baranova O.V."/>
            <person name="Blanton J.M."/>
            <person name="Tanner A.C."/>
            <person name="Dewhirst F.E."/>
            <person name="Haas B."/>
            <person name="Nusbaum C."/>
            <person name="Birren B."/>
        </authorList>
    </citation>
    <scope>NUCLEOTIDE SEQUENCE [LARGE SCALE GENOMIC DNA]</scope>
    <source>
        <strain evidence="2">1-1 BBBD Race 1</strain>
    </source>
</reference>
<reference evidence="3" key="4">
    <citation type="submission" date="2025-05" db="UniProtKB">
        <authorList>
            <consortium name="EnsemblFungi"/>
        </authorList>
    </citation>
    <scope>IDENTIFICATION</scope>
    <source>
        <strain evidence="3">isolate 1-1 / race 1 (BBBD)</strain>
    </source>
</reference>
<evidence type="ECO:0000256" key="1">
    <source>
        <dbReference type="SAM" id="MobiDB-lite"/>
    </source>
</evidence>
<gene>
    <name evidence="2" type="ORF">PTTG_25691</name>
</gene>
<dbReference type="VEuPathDB" id="FungiDB:PTTG_25691"/>
<reference evidence="2" key="2">
    <citation type="submission" date="2016-05" db="EMBL/GenBank/DDBJ databases">
        <title>Comparative analysis highlights variable genome content of wheat rusts and divergence of the mating loci.</title>
        <authorList>
            <person name="Cuomo C.A."/>
            <person name="Bakkeren G."/>
            <person name="Szabo L."/>
            <person name="Khalil H."/>
            <person name="Joly D."/>
            <person name="Goldberg J."/>
            <person name="Young S."/>
            <person name="Zeng Q."/>
            <person name="Fellers J."/>
        </authorList>
    </citation>
    <scope>NUCLEOTIDE SEQUENCE [LARGE SCALE GENOMIC DNA]</scope>
    <source>
        <strain evidence="2">1-1 BBBD Race 1</strain>
    </source>
</reference>
<feature type="region of interest" description="Disordered" evidence="1">
    <location>
        <begin position="120"/>
        <end position="142"/>
    </location>
</feature>